<protein>
    <submittedName>
        <fullName evidence="1">Uncharacterized protein</fullName>
    </submittedName>
</protein>
<dbReference type="EMBL" id="NFKE01000011">
    <property type="protein sequence ID" value="OUP32636.1"/>
    <property type="molecule type" value="Genomic_DNA"/>
</dbReference>
<dbReference type="RefSeq" id="WP_087413237.1">
    <property type="nucleotide sequence ID" value="NZ_NFKE01000011.1"/>
</dbReference>
<sequence length="318" mass="37165">MKKQLYIDGKDVHTEYGVSTLQGNYAELVAFPPSKTPDSNDWPEEDGKEFDLSEIYLDTKDVILEFGFFREWQFSNFVSMLSDMGYHDFYFPHLKRTFKLRLSSQNSFEMYNSTERSKFTFANDFPRSDDYVYQEPINSILLPKGYELDGVDLSAYGILVLQGTNKEILKTPAVKKNLLQNFKFQDGAIYDGEYVKFQTKDVSIKCLMRAPDFDTFWRNHDALLHDLTKLSAKTDGEGYEYEDAERSFYVDEWSENYPCYYKSCKTDSFNPLDGIWWAFTLTLVFTSFRLGDTEYLLASEDGKFITTEDEEYFIDLGD</sequence>
<evidence type="ECO:0000313" key="1">
    <source>
        <dbReference type="EMBL" id="OUP32636.1"/>
    </source>
</evidence>
<proteinExistence type="predicted"/>
<evidence type="ECO:0000313" key="2">
    <source>
        <dbReference type="Proteomes" id="UP000196587"/>
    </source>
</evidence>
<reference evidence="2" key="1">
    <citation type="submission" date="2017-04" db="EMBL/GenBank/DDBJ databases">
        <title>Function of individual gut microbiota members based on whole genome sequencing of pure cultures obtained from chicken caecum.</title>
        <authorList>
            <person name="Medvecky M."/>
            <person name="Cejkova D."/>
            <person name="Polansky O."/>
            <person name="Karasova D."/>
            <person name="Kubasova T."/>
            <person name="Cizek A."/>
            <person name="Rychlik I."/>
        </authorList>
    </citation>
    <scope>NUCLEOTIDE SEQUENCE [LARGE SCALE GENOMIC DNA]</scope>
    <source>
        <strain evidence="2">An189</strain>
    </source>
</reference>
<organism evidence="1 2">
    <name type="scientific">Bacteroides clarus</name>
    <dbReference type="NCBI Taxonomy" id="626929"/>
    <lineage>
        <taxon>Bacteria</taxon>
        <taxon>Pseudomonadati</taxon>
        <taxon>Bacteroidota</taxon>
        <taxon>Bacteroidia</taxon>
        <taxon>Bacteroidales</taxon>
        <taxon>Bacteroidaceae</taxon>
        <taxon>Bacteroides</taxon>
    </lineage>
</organism>
<accession>A0A1Y4JLI6</accession>
<comment type="caution">
    <text evidence="1">The sequence shown here is derived from an EMBL/GenBank/DDBJ whole genome shotgun (WGS) entry which is preliminary data.</text>
</comment>
<gene>
    <name evidence="1" type="ORF">B5F24_13665</name>
</gene>
<name>A0A1Y4JLI6_9BACE</name>
<dbReference type="AlphaFoldDB" id="A0A1Y4JLI6"/>
<dbReference type="Proteomes" id="UP000196587">
    <property type="component" value="Unassembled WGS sequence"/>
</dbReference>